<dbReference type="InterPro" id="IPR007627">
    <property type="entry name" value="RNA_pol_sigma70_r2"/>
</dbReference>
<dbReference type="InterPro" id="IPR014284">
    <property type="entry name" value="RNA_pol_sigma-70_dom"/>
</dbReference>
<dbReference type="RefSeq" id="WP_269033554.1">
    <property type="nucleotide sequence ID" value="NZ_CP114040.1"/>
</dbReference>
<evidence type="ECO:0000256" key="2">
    <source>
        <dbReference type="ARBA" id="ARBA00023015"/>
    </source>
</evidence>
<feature type="domain" description="RNA polymerase sigma-70 region 2" evidence="6">
    <location>
        <begin position="23"/>
        <end position="93"/>
    </location>
</feature>
<dbReference type="InterPro" id="IPR013324">
    <property type="entry name" value="RNA_pol_sigma_r3/r4-like"/>
</dbReference>
<evidence type="ECO:0000313" key="8">
    <source>
        <dbReference type="EMBL" id="WAS91190.1"/>
    </source>
</evidence>
<reference evidence="8" key="1">
    <citation type="submission" date="2022-11" db="EMBL/GenBank/DDBJ databases">
        <title>Minimal conservation of predation-associated metabolite biosynthetic gene clusters underscores biosynthetic potential of Myxococcota including descriptions for ten novel species: Archangium lansinium sp. nov., Myxococcus landrumus sp. nov., Nannocystis bai.</title>
        <authorList>
            <person name="Ahearne A."/>
            <person name="Stevens C."/>
            <person name="Dowd S."/>
        </authorList>
    </citation>
    <scope>NUCLEOTIDE SEQUENCE</scope>
    <source>
        <strain evidence="8">Fl3</strain>
    </source>
</reference>
<keyword evidence="9" id="KW-1185">Reference proteome</keyword>
<dbReference type="Pfam" id="PF08281">
    <property type="entry name" value="Sigma70_r4_2"/>
    <property type="match status" value="1"/>
</dbReference>
<keyword evidence="5" id="KW-0804">Transcription</keyword>
<evidence type="ECO:0000259" key="6">
    <source>
        <dbReference type="Pfam" id="PF04542"/>
    </source>
</evidence>
<evidence type="ECO:0000256" key="3">
    <source>
        <dbReference type="ARBA" id="ARBA00023082"/>
    </source>
</evidence>
<dbReference type="InterPro" id="IPR013325">
    <property type="entry name" value="RNA_pol_sigma_r2"/>
</dbReference>
<dbReference type="SUPFAM" id="SSF88946">
    <property type="entry name" value="Sigma2 domain of RNA polymerase sigma factors"/>
    <property type="match status" value="1"/>
</dbReference>
<evidence type="ECO:0000256" key="4">
    <source>
        <dbReference type="ARBA" id="ARBA00023125"/>
    </source>
</evidence>
<proteinExistence type="inferred from homology"/>
<dbReference type="CDD" id="cd06171">
    <property type="entry name" value="Sigma70_r4"/>
    <property type="match status" value="1"/>
</dbReference>
<comment type="similarity">
    <text evidence="1">Belongs to the sigma-70 factor family. ECF subfamily.</text>
</comment>
<dbReference type="SUPFAM" id="SSF88659">
    <property type="entry name" value="Sigma3 and sigma4 domains of RNA polymerase sigma factors"/>
    <property type="match status" value="1"/>
</dbReference>
<keyword evidence="4" id="KW-0238">DNA-binding</keyword>
<feature type="domain" description="RNA polymerase sigma factor 70 region 4 type 2" evidence="7">
    <location>
        <begin position="122"/>
        <end position="174"/>
    </location>
</feature>
<gene>
    <name evidence="8" type="ORF">O0S08_33805</name>
</gene>
<dbReference type="InterPro" id="IPR013249">
    <property type="entry name" value="RNA_pol_sigma70_r4_t2"/>
</dbReference>
<dbReference type="PANTHER" id="PTHR43133:SF8">
    <property type="entry name" value="RNA POLYMERASE SIGMA FACTOR HI_1459-RELATED"/>
    <property type="match status" value="1"/>
</dbReference>
<keyword evidence="3" id="KW-0731">Sigma factor</keyword>
<dbReference type="EMBL" id="CP114040">
    <property type="protein sequence ID" value="WAS91190.1"/>
    <property type="molecule type" value="Genomic_DNA"/>
</dbReference>
<keyword evidence="2" id="KW-0805">Transcription regulation</keyword>
<dbReference type="Pfam" id="PF04542">
    <property type="entry name" value="Sigma70_r2"/>
    <property type="match status" value="1"/>
</dbReference>
<dbReference type="Gene3D" id="1.10.10.10">
    <property type="entry name" value="Winged helix-like DNA-binding domain superfamily/Winged helix DNA-binding domain"/>
    <property type="match status" value="1"/>
</dbReference>
<dbReference type="InterPro" id="IPR036388">
    <property type="entry name" value="WH-like_DNA-bd_sf"/>
</dbReference>
<dbReference type="NCBIfam" id="TIGR02937">
    <property type="entry name" value="sigma70-ECF"/>
    <property type="match status" value="1"/>
</dbReference>
<name>A0ABY7GWC9_9BACT</name>
<dbReference type="Proteomes" id="UP001164459">
    <property type="component" value="Chromosome"/>
</dbReference>
<accession>A0ABY7GWC9</accession>
<evidence type="ECO:0000313" key="9">
    <source>
        <dbReference type="Proteomes" id="UP001164459"/>
    </source>
</evidence>
<evidence type="ECO:0000256" key="5">
    <source>
        <dbReference type="ARBA" id="ARBA00023163"/>
    </source>
</evidence>
<evidence type="ECO:0000256" key="1">
    <source>
        <dbReference type="ARBA" id="ARBA00010641"/>
    </source>
</evidence>
<protein>
    <submittedName>
        <fullName evidence="8">Sigma-70 family RNA polymerase sigma factor</fullName>
    </submittedName>
</protein>
<dbReference type="InterPro" id="IPR039425">
    <property type="entry name" value="RNA_pol_sigma-70-like"/>
</dbReference>
<evidence type="ECO:0000259" key="7">
    <source>
        <dbReference type="Pfam" id="PF08281"/>
    </source>
</evidence>
<organism evidence="8 9">
    <name type="scientific">Nannocystis punicea</name>
    <dbReference type="NCBI Taxonomy" id="2995304"/>
    <lineage>
        <taxon>Bacteria</taxon>
        <taxon>Pseudomonadati</taxon>
        <taxon>Myxococcota</taxon>
        <taxon>Polyangia</taxon>
        <taxon>Nannocystales</taxon>
        <taxon>Nannocystaceae</taxon>
        <taxon>Nannocystis</taxon>
    </lineage>
</organism>
<dbReference type="Gene3D" id="1.10.1740.10">
    <property type="match status" value="1"/>
</dbReference>
<dbReference type="PANTHER" id="PTHR43133">
    <property type="entry name" value="RNA POLYMERASE ECF-TYPE SIGMA FACTO"/>
    <property type="match status" value="1"/>
</dbReference>
<sequence>MSDDDADVCARAVRGDRDAFRLLVVRHQHAVHAVLAQMLLRGAVADVEDLAQETFLRVHRSLPRFEDRGPGSLKKWIVTIAARIAIDHLRRRRSQVESFDESNHPAPTAGADELARFRRLGERVEEALADLGAEQRSVLVLRQLHGLEYQEIADALQIDLGTVKSRLHRARARLHQLLPEERCG</sequence>